<dbReference type="SUPFAM" id="SSF54593">
    <property type="entry name" value="Glyoxalase/Bleomycin resistance protein/Dihydroxybiphenyl dioxygenase"/>
    <property type="match status" value="1"/>
</dbReference>
<evidence type="ECO:0000313" key="2">
    <source>
        <dbReference type="Proteomes" id="UP000199572"/>
    </source>
</evidence>
<accession>A0A1H9IY51</accession>
<proteinExistence type="predicted"/>
<keyword evidence="2" id="KW-1185">Reference proteome</keyword>
<name>A0A1H9IY51_9SPHI</name>
<protein>
    <recommendedName>
        <fullName evidence="3">VOC domain-containing protein</fullName>
    </recommendedName>
</protein>
<dbReference type="AlphaFoldDB" id="A0A1H9IY51"/>
<gene>
    <name evidence="1" type="ORF">SAMN04488023_101138</name>
</gene>
<reference evidence="1 2" key="1">
    <citation type="submission" date="2016-10" db="EMBL/GenBank/DDBJ databases">
        <authorList>
            <person name="de Groot N.N."/>
        </authorList>
    </citation>
    <scope>NUCLEOTIDE SEQUENCE [LARGE SCALE GENOMIC DNA]</scope>
    <source>
        <strain evidence="1 2">DSM 18610</strain>
    </source>
</reference>
<dbReference type="STRING" id="390241.SAMN04488023_101138"/>
<dbReference type="OrthoDB" id="9804907at2"/>
<dbReference type="Gene3D" id="3.10.180.10">
    <property type="entry name" value="2,3-Dihydroxybiphenyl 1,2-Dioxygenase, domain 1"/>
    <property type="match status" value="1"/>
</dbReference>
<dbReference type="Proteomes" id="UP000199572">
    <property type="component" value="Unassembled WGS sequence"/>
</dbReference>
<dbReference type="RefSeq" id="WP_090879800.1">
    <property type="nucleotide sequence ID" value="NZ_FOGG01000001.1"/>
</dbReference>
<evidence type="ECO:0008006" key="3">
    <source>
        <dbReference type="Google" id="ProtNLM"/>
    </source>
</evidence>
<dbReference type="EMBL" id="FOGG01000001">
    <property type="protein sequence ID" value="SEQ79452.1"/>
    <property type="molecule type" value="Genomic_DNA"/>
</dbReference>
<organism evidence="1 2">
    <name type="scientific">Pedobacter rhizosphaerae</name>
    <dbReference type="NCBI Taxonomy" id="390241"/>
    <lineage>
        <taxon>Bacteria</taxon>
        <taxon>Pseudomonadati</taxon>
        <taxon>Bacteroidota</taxon>
        <taxon>Sphingobacteriia</taxon>
        <taxon>Sphingobacteriales</taxon>
        <taxon>Sphingobacteriaceae</taxon>
        <taxon>Pedobacter</taxon>
    </lineage>
</organism>
<sequence length="109" mass="12524">MNPASKSFPVQVSSFIDTDIFLKDCLATALPGAAHENDIWVKRVLQQDNQMQKITLQTEDLLKDYCRFKASGINFTQTPVYSEEGLYAEFSDPFGNDYILMEKRNYNED</sequence>
<dbReference type="InterPro" id="IPR029068">
    <property type="entry name" value="Glyas_Bleomycin-R_OHBP_Dase"/>
</dbReference>
<evidence type="ECO:0000313" key="1">
    <source>
        <dbReference type="EMBL" id="SEQ79452.1"/>
    </source>
</evidence>